<reference evidence="2" key="1">
    <citation type="submission" date="2020-01" db="EMBL/GenBank/DDBJ databases">
        <title>Insect and environment-associated Actinomycetes.</title>
        <authorList>
            <person name="Currrie C."/>
            <person name="Chevrette M."/>
            <person name="Carlson C."/>
            <person name="Stubbendieck R."/>
            <person name="Wendt-Pienkowski E."/>
        </authorList>
    </citation>
    <scope>NUCLEOTIDE SEQUENCE</scope>
    <source>
        <strain evidence="2">SID14436</strain>
    </source>
</reference>
<gene>
    <name evidence="2" type="ORF">G3I53_06010</name>
</gene>
<sequence length="119" mass="13216">MHVVIAWWDKRRTAPAEAVRPHRTRTARDRSAEQGPFDPEFPFPGLRAGQWITDPAADLCGLALVWDSAHSAELSLPTLFDSAFGCAPAHRWAFELPDAAPRHEDVTDLPAELDLLLHA</sequence>
<dbReference type="RefSeq" id="WP_164335963.1">
    <property type="nucleotide sequence ID" value="NZ_JAAGMD010000162.1"/>
</dbReference>
<name>A0A6G3QQI6_9ACTN</name>
<evidence type="ECO:0000313" key="2">
    <source>
        <dbReference type="EMBL" id="NEA85615.1"/>
    </source>
</evidence>
<dbReference type="EMBL" id="JAAGMD010000162">
    <property type="protein sequence ID" value="NEA85615.1"/>
    <property type="molecule type" value="Genomic_DNA"/>
</dbReference>
<accession>A0A6G3QQI6</accession>
<protein>
    <submittedName>
        <fullName evidence="2">Uncharacterized protein</fullName>
    </submittedName>
</protein>
<organism evidence="2">
    <name type="scientific">Streptomyces sp. SID14436</name>
    <dbReference type="NCBI Taxonomy" id="2706070"/>
    <lineage>
        <taxon>Bacteria</taxon>
        <taxon>Bacillati</taxon>
        <taxon>Actinomycetota</taxon>
        <taxon>Actinomycetes</taxon>
        <taxon>Kitasatosporales</taxon>
        <taxon>Streptomycetaceae</taxon>
        <taxon>Streptomyces</taxon>
    </lineage>
</organism>
<dbReference type="AlphaFoldDB" id="A0A6G3QQI6"/>
<evidence type="ECO:0000256" key="1">
    <source>
        <dbReference type="SAM" id="MobiDB-lite"/>
    </source>
</evidence>
<comment type="caution">
    <text evidence="2">The sequence shown here is derived from an EMBL/GenBank/DDBJ whole genome shotgun (WGS) entry which is preliminary data.</text>
</comment>
<proteinExistence type="predicted"/>
<feature type="region of interest" description="Disordered" evidence="1">
    <location>
        <begin position="17"/>
        <end position="39"/>
    </location>
</feature>